<sequence>MYTIFYALISFVTAFRIPINSAIGANTTNQTISQRDAQLVQWAQLNNCTDQYNAFVAREQSATKNLQSKVVTTLVEMQLAFQNLFALQTNTSATTNEIVSTIEQTLSVMSPDKRTLLNQLLRIANGDPLSPGIINPGNNGNNGGVIDPINTGGQSGGQSGGGNPIQPPVWQPNGNFGVNVLHVS</sequence>
<feature type="compositionally biased region" description="Low complexity" evidence="1">
    <location>
        <begin position="138"/>
        <end position="152"/>
    </location>
</feature>
<feature type="compositionally biased region" description="Gly residues" evidence="1">
    <location>
        <begin position="153"/>
        <end position="163"/>
    </location>
</feature>
<evidence type="ECO:0000313" key="4">
    <source>
        <dbReference type="WBParaSite" id="MBELARI_LOCUS20524"/>
    </source>
</evidence>
<feature type="region of interest" description="Disordered" evidence="1">
    <location>
        <begin position="138"/>
        <end position="171"/>
    </location>
</feature>
<accession>A0AAF3F402</accession>
<evidence type="ECO:0000259" key="2">
    <source>
        <dbReference type="Pfam" id="PF02520"/>
    </source>
</evidence>
<protein>
    <recommendedName>
        <fullName evidence="2">SXP/RAL-2 family protein Ani s 5-like cation-binding domain-containing protein</fullName>
    </recommendedName>
</protein>
<proteinExistence type="predicted"/>
<keyword evidence="3" id="KW-1185">Reference proteome</keyword>
<name>A0AAF3F402_9BILA</name>
<organism evidence="3 4">
    <name type="scientific">Mesorhabditis belari</name>
    <dbReference type="NCBI Taxonomy" id="2138241"/>
    <lineage>
        <taxon>Eukaryota</taxon>
        <taxon>Metazoa</taxon>
        <taxon>Ecdysozoa</taxon>
        <taxon>Nematoda</taxon>
        <taxon>Chromadorea</taxon>
        <taxon>Rhabditida</taxon>
        <taxon>Rhabditina</taxon>
        <taxon>Rhabditomorpha</taxon>
        <taxon>Rhabditoidea</taxon>
        <taxon>Rhabditidae</taxon>
        <taxon>Mesorhabditinae</taxon>
        <taxon>Mesorhabditis</taxon>
    </lineage>
</organism>
<dbReference type="WBParaSite" id="MBELARI_LOCUS20524">
    <property type="protein sequence ID" value="MBELARI_LOCUS20524"/>
    <property type="gene ID" value="MBELARI_LOCUS20524"/>
</dbReference>
<feature type="domain" description="SXP/RAL-2 family protein Ani s 5-like cation-binding" evidence="2">
    <location>
        <begin position="26"/>
        <end position="108"/>
    </location>
</feature>
<evidence type="ECO:0000256" key="1">
    <source>
        <dbReference type="SAM" id="MobiDB-lite"/>
    </source>
</evidence>
<dbReference type="InterPro" id="IPR003677">
    <property type="entry name" value="ANIS5_cation-bd"/>
</dbReference>
<dbReference type="Pfam" id="PF02520">
    <property type="entry name" value="ANIS5_cation-bd"/>
    <property type="match status" value="1"/>
</dbReference>
<dbReference type="AlphaFoldDB" id="A0AAF3F402"/>
<reference evidence="4" key="1">
    <citation type="submission" date="2024-02" db="UniProtKB">
        <authorList>
            <consortium name="WormBaseParasite"/>
        </authorList>
    </citation>
    <scope>IDENTIFICATION</scope>
</reference>
<evidence type="ECO:0000313" key="3">
    <source>
        <dbReference type="Proteomes" id="UP000887575"/>
    </source>
</evidence>
<dbReference type="Proteomes" id="UP000887575">
    <property type="component" value="Unassembled WGS sequence"/>
</dbReference>